<accession>A0ABT4XSP4</accession>
<dbReference type="PANTHER" id="PTHR11102">
    <property type="entry name" value="SEL-1-LIKE PROTEIN"/>
    <property type="match status" value="1"/>
</dbReference>
<dbReference type="RefSeq" id="WP_271432325.1">
    <property type="nucleotide sequence ID" value="NZ_JAQIOY010000003.1"/>
</dbReference>
<proteinExistence type="predicted"/>
<organism evidence="1 2">
    <name type="scientific">Thalassococcus lentus</name>
    <dbReference type="NCBI Taxonomy" id="1210524"/>
    <lineage>
        <taxon>Bacteria</taxon>
        <taxon>Pseudomonadati</taxon>
        <taxon>Pseudomonadota</taxon>
        <taxon>Alphaproteobacteria</taxon>
        <taxon>Rhodobacterales</taxon>
        <taxon>Roseobacteraceae</taxon>
        <taxon>Thalassococcus</taxon>
    </lineage>
</organism>
<comment type="caution">
    <text evidence="1">The sequence shown here is derived from an EMBL/GenBank/DDBJ whole genome shotgun (WGS) entry which is preliminary data.</text>
</comment>
<keyword evidence="2" id="KW-1185">Reference proteome</keyword>
<dbReference type="Gene3D" id="1.25.40.10">
    <property type="entry name" value="Tetratricopeptide repeat domain"/>
    <property type="match status" value="1"/>
</dbReference>
<evidence type="ECO:0000313" key="2">
    <source>
        <dbReference type="Proteomes" id="UP001210720"/>
    </source>
</evidence>
<gene>
    <name evidence="1" type="ORF">PFY00_09530</name>
</gene>
<dbReference type="EMBL" id="JAQIOY010000003">
    <property type="protein sequence ID" value="MDA7424966.1"/>
    <property type="molecule type" value="Genomic_DNA"/>
</dbReference>
<sequence>MSKEVTRLYKQTEEIRKAARTQDDMKEVISVYQRLAEQGHARSAFRLGNIYFRGTLVDREPELGLQYYESAATMGFDPAWRYLGVALLSEERGEEAFEALDKASEAGITGFELIFAKSHLRRKFGRYSDPEEGLTLLKAIAKGGDVKPKIELAKVYSDPRTGFANYESAFDVLKPLADSGEPAALQRVAKLYQSGLGVRRSYPKASDYYFQAAEAGQSDALLGAAEMEVRRGKPSNGRTTLERAIETGVEGADLQLANGHIRGMLGSKSDRSLGVSMIKEGVEKGDPRYIALALNLRADNFKLGFDSKALLEKLEPSANSGNASAAASLLRFVRQKPRLSGNYASQREALINRYADTLSEATLAEEKARFIIDTQSTRAARAALSKMLSEASADEYYDLMVGVSRADKNVYTYLIQSELAQLGAYSGKKNGRLTKKTLNSVVRFCRDSGFRDECQHGPLRGSAVRMVSAALAKRQ</sequence>
<dbReference type="InterPro" id="IPR006597">
    <property type="entry name" value="Sel1-like"/>
</dbReference>
<reference evidence="1 2" key="1">
    <citation type="submission" date="2023-01" db="EMBL/GenBank/DDBJ databases">
        <title>Thalassococcus onchidii sp. nov., isolated from a marine invertebrate from the South China Sea.</title>
        <authorList>
            <person name="Xu S."/>
            <person name="Liu Z."/>
            <person name="Xu Y."/>
        </authorList>
    </citation>
    <scope>NUCLEOTIDE SEQUENCE [LARGE SCALE GENOMIC DNA]</scope>
    <source>
        <strain evidence="1 2">KCTC 32084</strain>
    </source>
</reference>
<dbReference type="SMART" id="SM00671">
    <property type="entry name" value="SEL1"/>
    <property type="match status" value="3"/>
</dbReference>
<dbReference type="Pfam" id="PF08238">
    <property type="entry name" value="Sel1"/>
    <property type="match status" value="2"/>
</dbReference>
<protein>
    <submittedName>
        <fullName evidence="1">Tetratricopeptide repeat protein</fullName>
    </submittedName>
</protein>
<dbReference type="InterPro" id="IPR050767">
    <property type="entry name" value="Sel1_AlgK"/>
</dbReference>
<dbReference type="Proteomes" id="UP001210720">
    <property type="component" value="Unassembled WGS sequence"/>
</dbReference>
<dbReference type="InterPro" id="IPR011990">
    <property type="entry name" value="TPR-like_helical_dom_sf"/>
</dbReference>
<dbReference type="PANTHER" id="PTHR11102:SF160">
    <property type="entry name" value="ERAD-ASSOCIATED E3 UBIQUITIN-PROTEIN LIGASE COMPONENT HRD3"/>
    <property type="match status" value="1"/>
</dbReference>
<dbReference type="SUPFAM" id="SSF81901">
    <property type="entry name" value="HCP-like"/>
    <property type="match status" value="2"/>
</dbReference>
<evidence type="ECO:0000313" key="1">
    <source>
        <dbReference type="EMBL" id="MDA7424966.1"/>
    </source>
</evidence>
<name>A0ABT4XSP4_9RHOB</name>